<dbReference type="Proteomes" id="UP000030392">
    <property type="component" value="Unassembled WGS sequence"/>
</dbReference>
<dbReference type="EMBL" id="JNAX01000015">
    <property type="protein sequence ID" value="KGG19873.1"/>
    <property type="molecule type" value="Genomic_DNA"/>
</dbReference>
<dbReference type="Pfam" id="PF13319">
    <property type="entry name" value="DUF4090"/>
    <property type="match status" value="1"/>
</dbReference>
<comment type="caution">
    <text evidence="1">The sequence shown here is derived from an EMBL/GenBank/DDBJ whole genome shotgun (WGS) entry which is preliminary data.</text>
</comment>
<name>A0A0A2C0M2_PROMR</name>
<evidence type="ECO:0008006" key="3">
    <source>
        <dbReference type="Google" id="ProtNLM"/>
    </source>
</evidence>
<protein>
    <recommendedName>
        <fullName evidence="3">DUF4090 domain-containing protein</fullName>
    </recommendedName>
</protein>
<gene>
    <name evidence="1" type="ORF">EV03_2263</name>
</gene>
<evidence type="ECO:0000313" key="1">
    <source>
        <dbReference type="EMBL" id="KGG19873.1"/>
    </source>
</evidence>
<dbReference type="InterPro" id="IPR025149">
    <property type="entry name" value="DUF4090"/>
</dbReference>
<evidence type="ECO:0000313" key="2">
    <source>
        <dbReference type="Proteomes" id="UP000030392"/>
    </source>
</evidence>
<organism evidence="1 2">
    <name type="scientific">Prochlorococcus marinus str. PAC1</name>
    <dbReference type="NCBI Taxonomy" id="59924"/>
    <lineage>
        <taxon>Bacteria</taxon>
        <taxon>Bacillati</taxon>
        <taxon>Cyanobacteriota</taxon>
        <taxon>Cyanophyceae</taxon>
        <taxon>Synechococcales</taxon>
        <taxon>Prochlorococcaceae</taxon>
        <taxon>Prochlorococcus</taxon>
    </lineage>
</organism>
<accession>A0A0A2C0M2</accession>
<proteinExistence type="predicted"/>
<dbReference type="AlphaFoldDB" id="A0A0A2C0M2"/>
<reference evidence="2" key="1">
    <citation type="journal article" date="2014" name="Sci. Data">
        <title>Genomes of diverse isolates of the marine cyanobacterium Prochlorococcus.</title>
        <authorList>
            <person name="Biller S."/>
            <person name="Berube P."/>
            <person name="Thompson J."/>
            <person name="Kelly L."/>
            <person name="Roggensack S."/>
            <person name="Awad L."/>
            <person name="Roache-Johnson K."/>
            <person name="Ding H."/>
            <person name="Giovannoni S.J."/>
            <person name="Moore L.R."/>
            <person name="Chisholm S.W."/>
        </authorList>
    </citation>
    <scope>NUCLEOTIDE SEQUENCE [LARGE SCALE GENOMIC DNA]</scope>
    <source>
        <strain evidence="2">PAC1</strain>
    </source>
</reference>
<sequence length="90" mass="10179">MEFSGPDAIDNAIQAGLDLDGSPIPSEMLTLYRDVMDKENARKRSGVKKSMRNRIVKTGSKHFDQDTLNTRLIKAGWDGLKAKEIDFFYN</sequence>
<dbReference type="RefSeq" id="WP_011293955.1">
    <property type="nucleotide sequence ID" value="NZ_CP138967.1"/>
</dbReference>